<reference evidence="1 2" key="1">
    <citation type="submission" date="2015-10" db="EMBL/GenBank/DDBJ databases">
        <title>Full genome of DAOMC 229536 Phialocephala scopiformis, a fungal endophyte of spruce producing the potent anti-insectan compound rugulosin.</title>
        <authorList>
            <consortium name="DOE Joint Genome Institute"/>
            <person name="Walker A.K."/>
            <person name="Frasz S.L."/>
            <person name="Seifert K.A."/>
            <person name="Miller J.D."/>
            <person name="Mondo S.J."/>
            <person name="Labutti K."/>
            <person name="Lipzen A."/>
            <person name="Dockter R."/>
            <person name="Kennedy M."/>
            <person name="Grigoriev I.V."/>
            <person name="Spatafora J.W."/>
        </authorList>
    </citation>
    <scope>NUCLEOTIDE SEQUENCE [LARGE SCALE GENOMIC DNA]</scope>
    <source>
        <strain evidence="1 2">CBS 120377</strain>
    </source>
</reference>
<evidence type="ECO:0000313" key="1">
    <source>
        <dbReference type="EMBL" id="KUJ12307.1"/>
    </source>
</evidence>
<dbReference type="InParanoid" id="A0A194WXJ6"/>
<dbReference type="OrthoDB" id="2772415at2759"/>
<accession>A0A194WXJ6</accession>
<dbReference type="RefSeq" id="XP_018066662.1">
    <property type="nucleotide sequence ID" value="XM_018209719.1"/>
</dbReference>
<proteinExistence type="predicted"/>
<protein>
    <submittedName>
        <fullName evidence="1">Uncharacterized protein</fullName>
    </submittedName>
</protein>
<dbReference type="Proteomes" id="UP000070700">
    <property type="component" value="Unassembled WGS sequence"/>
</dbReference>
<sequence length="117" mass="13475">MVPKGPYKLCTVNTAPDRAKRLVGRLVEDVKDTYTIVYVENCERVEDVKSMCERNKPDVLFCASMWTIEESEEIQRIAREIVPGVRTMAIPHGLQVEKGPDAVVEFLKERWPQLVER</sequence>
<dbReference type="KEGG" id="psco:LY89DRAFT_592863"/>
<dbReference type="AlphaFoldDB" id="A0A194WXJ6"/>
<name>A0A194WXJ6_MOLSC</name>
<gene>
    <name evidence="1" type="ORF">LY89DRAFT_592863</name>
</gene>
<keyword evidence="2" id="KW-1185">Reference proteome</keyword>
<dbReference type="GeneID" id="28819445"/>
<organism evidence="1 2">
    <name type="scientific">Mollisia scopiformis</name>
    <name type="common">Conifer needle endophyte fungus</name>
    <name type="synonym">Phialocephala scopiformis</name>
    <dbReference type="NCBI Taxonomy" id="149040"/>
    <lineage>
        <taxon>Eukaryota</taxon>
        <taxon>Fungi</taxon>
        <taxon>Dikarya</taxon>
        <taxon>Ascomycota</taxon>
        <taxon>Pezizomycotina</taxon>
        <taxon>Leotiomycetes</taxon>
        <taxon>Helotiales</taxon>
        <taxon>Mollisiaceae</taxon>
        <taxon>Mollisia</taxon>
    </lineage>
</organism>
<evidence type="ECO:0000313" key="2">
    <source>
        <dbReference type="Proteomes" id="UP000070700"/>
    </source>
</evidence>
<dbReference type="EMBL" id="KQ947424">
    <property type="protein sequence ID" value="KUJ12307.1"/>
    <property type="molecule type" value="Genomic_DNA"/>
</dbReference>